<evidence type="ECO:0000256" key="1">
    <source>
        <dbReference type="SAM" id="MobiDB-lite"/>
    </source>
</evidence>
<feature type="compositionally biased region" description="Polar residues" evidence="1">
    <location>
        <begin position="1"/>
        <end position="10"/>
    </location>
</feature>
<accession>A0A9N9CPD8</accession>
<name>A0A9N9CPD8_9GLOM</name>
<feature type="region of interest" description="Disordered" evidence="1">
    <location>
        <begin position="1"/>
        <end position="27"/>
    </location>
</feature>
<keyword evidence="3" id="KW-1185">Reference proteome</keyword>
<evidence type="ECO:0000313" key="2">
    <source>
        <dbReference type="EMBL" id="CAG8607418.1"/>
    </source>
</evidence>
<dbReference type="EMBL" id="CAJVPJ010001904">
    <property type="protein sequence ID" value="CAG8607418.1"/>
    <property type="molecule type" value="Genomic_DNA"/>
</dbReference>
<dbReference type="OrthoDB" id="2381955at2759"/>
<reference evidence="2" key="1">
    <citation type="submission" date="2021-06" db="EMBL/GenBank/DDBJ databases">
        <authorList>
            <person name="Kallberg Y."/>
            <person name="Tangrot J."/>
            <person name="Rosling A."/>
        </authorList>
    </citation>
    <scope>NUCLEOTIDE SEQUENCE</scope>
    <source>
        <strain evidence="2">IA702</strain>
    </source>
</reference>
<dbReference type="AlphaFoldDB" id="A0A9N9CPD8"/>
<feature type="compositionally biased region" description="Acidic residues" evidence="1">
    <location>
        <begin position="161"/>
        <end position="177"/>
    </location>
</feature>
<feature type="compositionally biased region" description="Polar residues" evidence="1">
    <location>
        <begin position="17"/>
        <end position="27"/>
    </location>
</feature>
<evidence type="ECO:0000313" key="3">
    <source>
        <dbReference type="Proteomes" id="UP000789572"/>
    </source>
</evidence>
<comment type="caution">
    <text evidence="2">The sequence shown here is derived from an EMBL/GenBank/DDBJ whole genome shotgun (WGS) entry which is preliminary data.</text>
</comment>
<feature type="non-terminal residue" evidence="2">
    <location>
        <position position="1"/>
    </location>
</feature>
<protein>
    <submittedName>
        <fullName evidence="2">1218_t:CDS:1</fullName>
    </submittedName>
</protein>
<gene>
    <name evidence="2" type="ORF">POCULU_LOCUS7779</name>
</gene>
<feature type="region of interest" description="Disordered" evidence="1">
    <location>
        <begin position="161"/>
        <end position="189"/>
    </location>
</feature>
<sequence length="358" mass="41055">MVQSRPNLPNSGRLGDTVSSSDESDPLSVTNTSIPLFRFLTQHDAKSITLDDVFVYYQKERPNSRNQQIYDALGKDLEAVLDLKCFEADTMRAWKKRFLRQIRGEDATSKQKAHRNVHFHQSATKYQKSVAAVVETEWAEEATNNNKPRILKRARKYLENEAGDELTEESESSESEASEYTPSMDDESEEDVFTIKARHKNVTITKTGNITKDCSKRHKKLRIDDKSNETLEENKKMIFSLPKSSFFLLKVPLLTTTLARSSILNFADESNTSCMAWIRESGEATDIIRNMKKMIKQSESFNFQFDKRSIEIAEKIEQAAECEGVLAALIECKNLKYDHENEEIHEEIIDIYTHMSAS</sequence>
<feature type="non-terminal residue" evidence="2">
    <location>
        <position position="358"/>
    </location>
</feature>
<dbReference type="Proteomes" id="UP000789572">
    <property type="component" value="Unassembled WGS sequence"/>
</dbReference>
<proteinExistence type="predicted"/>
<organism evidence="2 3">
    <name type="scientific">Paraglomus occultum</name>
    <dbReference type="NCBI Taxonomy" id="144539"/>
    <lineage>
        <taxon>Eukaryota</taxon>
        <taxon>Fungi</taxon>
        <taxon>Fungi incertae sedis</taxon>
        <taxon>Mucoromycota</taxon>
        <taxon>Glomeromycotina</taxon>
        <taxon>Glomeromycetes</taxon>
        <taxon>Paraglomerales</taxon>
        <taxon>Paraglomeraceae</taxon>
        <taxon>Paraglomus</taxon>
    </lineage>
</organism>